<accession>A0A3M7R1E6</accession>
<proteinExistence type="predicted"/>
<dbReference type="AlphaFoldDB" id="A0A3M7R1E6"/>
<dbReference type="SMART" id="SM00100">
    <property type="entry name" value="cNMP"/>
    <property type="match status" value="1"/>
</dbReference>
<dbReference type="CDD" id="cd00038">
    <property type="entry name" value="CAP_ED"/>
    <property type="match status" value="1"/>
</dbReference>
<keyword evidence="3" id="KW-1185">Reference proteome</keyword>
<dbReference type="STRING" id="10195.A0A3M7R1E6"/>
<protein>
    <submittedName>
        <fullName evidence="2">Cyclic nucleotide-binding domain-containing 2-like</fullName>
    </submittedName>
</protein>
<reference evidence="2 3" key="1">
    <citation type="journal article" date="2018" name="Sci. Rep.">
        <title>Genomic signatures of local adaptation to the degree of environmental predictability in rotifers.</title>
        <authorList>
            <person name="Franch-Gras L."/>
            <person name="Hahn C."/>
            <person name="Garcia-Roger E.M."/>
            <person name="Carmona M.J."/>
            <person name="Serra M."/>
            <person name="Gomez A."/>
        </authorList>
    </citation>
    <scope>NUCLEOTIDE SEQUENCE [LARGE SCALE GENOMIC DNA]</scope>
    <source>
        <strain evidence="2">HYR1</strain>
    </source>
</reference>
<comment type="caution">
    <text evidence="2">The sequence shown here is derived from an EMBL/GenBank/DDBJ whole genome shotgun (WGS) entry which is preliminary data.</text>
</comment>
<organism evidence="2 3">
    <name type="scientific">Brachionus plicatilis</name>
    <name type="common">Marine rotifer</name>
    <name type="synonym">Brachionus muelleri</name>
    <dbReference type="NCBI Taxonomy" id="10195"/>
    <lineage>
        <taxon>Eukaryota</taxon>
        <taxon>Metazoa</taxon>
        <taxon>Spiralia</taxon>
        <taxon>Gnathifera</taxon>
        <taxon>Rotifera</taxon>
        <taxon>Eurotatoria</taxon>
        <taxon>Monogononta</taxon>
        <taxon>Pseudotrocha</taxon>
        <taxon>Ploima</taxon>
        <taxon>Brachionidae</taxon>
        <taxon>Brachionus</taxon>
    </lineage>
</organism>
<dbReference type="PANTHER" id="PTHR23011">
    <property type="entry name" value="CYCLIC NUCLEOTIDE-BINDING DOMAIN CONTAINING PROTEIN"/>
    <property type="match status" value="1"/>
</dbReference>
<feature type="domain" description="Cyclic nucleotide-binding" evidence="1">
    <location>
        <begin position="94"/>
        <end position="219"/>
    </location>
</feature>
<evidence type="ECO:0000313" key="3">
    <source>
        <dbReference type="Proteomes" id="UP000276133"/>
    </source>
</evidence>
<dbReference type="InterPro" id="IPR014710">
    <property type="entry name" value="RmlC-like_jellyroll"/>
</dbReference>
<dbReference type="OrthoDB" id="166212at2759"/>
<dbReference type="Proteomes" id="UP000276133">
    <property type="component" value="Unassembled WGS sequence"/>
</dbReference>
<dbReference type="PANTHER" id="PTHR23011:SF28">
    <property type="entry name" value="CYCLIC NUCLEOTIDE-BINDING DOMAIN CONTAINING PROTEIN"/>
    <property type="match status" value="1"/>
</dbReference>
<dbReference type="SUPFAM" id="SSF51206">
    <property type="entry name" value="cAMP-binding domain-like"/>
    <property type="match status" value="2"/>
</dbReference>
<dbReference type="EMBL" id="REGN01004503">
    <property type="protein sequence ID" value="RNA17194.1"/>
    <property type="molecule type" value="Genomic_DNA"/>
</dbReference>
<dbReference type="InterPro" id="IPR018490">
    <property type="entry name" value="cNMP-bd_dom_sf"/>
</dbReference>
<evidence type="ECO:0000259" key="1">
    <source>
        <dbReference type="PROSITE" id="PS50042"/>
    </source>
</evidence>
<dbReference type="InterPro" id="IPR000595">
    <property type="entry name" value="cNMP-bd_dom"/>
</dbReference>
<dbReference type="Gene3D" id="2.60.120.10">
    <property type="entry name" value="Jelly Rolls"/>
    <property type="match status" value="1"/>
</dbReference>
<dbReference type="Pfam" id="PF00027">
    <property type="entry name" value="cNMP_binding"/>
    <property type="match status" value="1"/>
</dbReference>
<name>A0A3M7R1E6_BRAPC</name>
<sequence length="443" mass="52039">MLKRFQRYSKMLMLLRQAVYSVGSNSNKEKLEEPENEEEKSALDGVLFNINNFSRPKEIGLNEETKRILKMPREKRNNNHVKTVCASLIEAVPEFMEFTPKIQKSIAQKAILQDFEIGRVIIRQNHRADNYYFIISGVASVFITKKNKITGETENKNVAFLRKGKSFGELAIINGSIRQENVICHTNVSVLTIDRDEFLKIFMETKEGQEPEHISFLHQIDLLKNWPLDLLPHNDPKICLLTYFRKGILICKNSLKNDWIIVIKQGSCRIVKEITIPKKNIAFAKKPLNPPLNYLDFYSNNQRYTSILRHEIHNELNLQYNFDKFIEPNEDDDEDDLVKNMSNDERKVCVEIKNLQSKEIFGLVEIAYSLEEEQNRVMLISDGVECILIHKFFFYKHMSSSLKILLKTLICPYPSDYDLQKKFQIQRDWNNYKRNLVKKNFFI</sequence>
<dbReference type="PROSITE" id="PS50042">
    <property type="entry name" value="CNMP_BINDING_3"/>
    <property type="match status" value="1"/>
</dbReference>
<gene>
    <name evidence="2" type="ORF">BpHYR1_014461</name>
</gene>
<evidence type="ECO:0000313" key="2">
    <source>
        <dbReference type="EMBL" id="RNA17194.1"/>
    </source>
</evidence>